<dbReference type="PRINTS" id="PR00098">
    <property type="entry name" value="CPSASE"/>
</dbReference>
<dbReference type="InterPro" id="IPR036914">
    <property type="entry name" value="MGS-like_dom_sf"/>
</dbReference>
<dbReference type="SUPFAM" id="SSF56059">
    <property type="entry name" value="Glutathione synthetase ATP-binding domain-like"/>
    <property type="match status" value="2"/>
</dbReference>
<feature type="region of interest" description="Carboxyphosphate synthetic domain" evidence="19">
    <location>
        <begin position="1"/>
        <end position="403"/>
    </location>
</feature>
<feature type="binding site" evidence="19">
    <location>
        <position position="208"/>
    </location>
    <ligand>
        <name>ATP</name>
        <dbReference type="ChEBI" id="CHEBI:30616"/>
        <label>1</label>
    </ligand>
</feature>
<dbReference type="InterPro" id="IPR016185">
    <property type="entry name" value="PreATP-grasp_dom_sf"/>
</dbReference>
<feature type="domain" description="ATP-grasp" evidence="20">
    <location>
        <begin position="133"/>
        <end position="328"/>
    </location>
</feature>
<evidence type="ECO:0000256" key="9">
    <source>
        <dbReference type="ARBA" id="ARBA00022737"/>
    </source>
</evidence>
<feature type="binding site" evidence="19">
    <location>
        <position position="792"/>
    </location>
    <ligand>
        <name>ATP</name>
        <dbReference type="ChEBI" id="CHEBI:30616"/>
        <label>2</label>
    </ligand>
</feature>
<dbReference type="HAMAP" id="MF_01210_B">
    <property type="entry name" value="CPSase_L_chain_B"/>
    <property type="match status" value="1"/>
</dbReference>
<dbReference type="Gene3D" id="3.30.470.20">
    <property type="entry name" value="ATP-grasp fold, B domain"/>
    <property type="match status" value="2"/>
</dbReference>
<dbReference type="EMBL" id="SMAK01000001">
    <property type="protein sequence ID" value="TCT13694.1"/>
    <property type="molecule type" value="Genomic_DNA"/>
</dbReference>
<dbReference type="PROSITE" id="PS51257">
    <property type="entry name" value="PROKAR_LIPOPROTEIN"/>
    <property type="match status" value="1"/>
</dbReference>
<feature type="binding site" evidence="19">
    <location>
        <position position="874"/>
    </location>
    <ligand>
        <name>Mn(2+)</name>
        <dbReference type="ChEBI" id="CHEBI:29035"/>
        <label>4</label>
    </ligand>
</feature>
<evidence type="ECO:0000256" key="7">
    <source>
        <dbReference type="ARBA" id="ARBA00022605"/>
    </source>
</evidence>
<feature type="binding site" evidence="19">
    <location>
        <position position="872"/>
    </location>
    <ligand>
        <name>Mg(2+)</name>
        <dbReference type="ChEBI" id="CHEBI:18420"/>
        <label>3</label>
    </ligand>
</feature>
<feature type="binding site" evidence="19">
    <location>
        <position position="285"/>
    </location>
    <ligand>
        <name>Mn(2+)</name>
        <dbReference type="ChEBI" id="CHEBI:29035"/>
        <label>1</label>
    </ligand>
</feature>
<organism evidence="22 23">
    <name type="scientific">Tepidamorphus gemmatus</name>
    <dbReference type="NCBI Taxonomy" id="747076"/>
    <lineage>
        <taxon>Bacteria</taxon>
        <taxon>Pseudomonadati</taxon>
        <taxon>Pseudomonadota</taxon>
        <taxon>Alphaproteobacteria</taxon>
        <taxon>Hyphomicrobiales</taxon>
        <taxon>Tepidamorphaceae</taxon>
        <taxon>Tepidamorphus</taxon>
    </lineage>
</organism>
<dbReference type="GO" id="GO:0005524">
    <property type="term" value="F:ATP binding"/>
    <property type="evidence" value="ECO:0007669"/>
    <property type="project" value="UniProtKB-UniRule"/>
</dbReference>
<evidence type="ECO:0000256" key="5">
    <source>
        <dbReference type="ARBA" id="ARBA00022571"/>
    </source>
</evidence>
<dbReference type="SMART" id="SM00851">
    <property type="entry name" value="MGS"/>
    <property type="match status" value="1"/>
</dbReference>
<keyword evidence="23" id="KW-1185">Reference proteome</keyword>
<dbReference type="PANTHER" id="PTHR11405">
    <property type="entry name" value="CARBAMOYLTRANSFERASE FAMILY MEMBER"/>
    <property type="match status" value="1"/>
</dbReference>
<gene>
    <name evidence="19" type="primary">carB</name>
    <name evidence="22" type="ORF">EDC22_101565</name>
</gene>
<feature type="binding site" evidence="19">
    <location>
        <position position="169"/>
    </location>
    <ligand>
        <name>ATP</name>
        <dbReference type="ChEBI" id="CHEBI:30616"/>
        <label>1</label>
    </ligand>
</feature>
<evidence type="ECO:0000259" key="21">
    <source>
        <dbReference type="PROSITE" id="PS51855"/>
    </source>
</evidence>
<dbReference type="NCBIfam" id="NF009455">
    <property type="entry name" value="PRK12815.1"/>
    <property type="match status" value="1"/>
</dbReference>
<dbReference type="PROSITE" id="PS51855">
    <property type="entry name" value="MGS"/>
    <property type="match status" value="1"/>
</dbReference>
<dbReference type="GO" id="GO:0005737">
    <property type="term" value="C:cytoplasm"/>
    <property type="evidence" value="ECO:0007669"/>
    <property type="project" value="TreeGrafter"/>
</dbReference>
<feature type="binding site" evidence="19">
    <location>
        <position position="299"/>
    </location>
    <ligand>
        <name>Mn(2+)</name>
        <dbReference type="ChEBI" id="CHEBI:29035"/>
        <label>1</label>
    </ligand>
</feature>
<dbReference type="InterPro" id="IPR058047">
    <property type="entry name" value="CPSase_preATP-grasp"/>
</dbReference>
<comment type="function">
    <text evidence="17 19">Large subunit of the glutamine-dependent carbamoyl phosphate synthetase (CPSase). CPSase catalyzes the formation of carbamoyl phosphate from the ammonia moiety of glutamine, carbonate, and phosphate donated by ATP, constituting the first step of 2 biosynthetic pathways, one leading to arginine and/or urea and the other to pyrimidine nucleotides. The large subunit (synthetase) binds the substrates ammonia (free or transferred from glutamine from the small subunit), hydrogencarbonate and ATP and carries out an ATP-coupled ligase reaction, activating hydrogencarbonate by forming carboxy phosphate which reacts with ammonia to form carbamoyl phosphate.</text>
</comment>
<dbReference type="GO" id="GO:0004087">
    <property type="term" value="F:carbamoyl-phosphate synthase (ammonia) activity"/>
    <property type="evidence" value="ECO:0007669"/>
    <property type="project" value="UniProtKB-EC"/>
</dbReference>
<evidence type="ECO:0000259" key="20">
    <source>
        <dbReference type="PROSITE" id="PS50975"/>
    </source>
</evidence>
<dbReference type="UniPathway" id="UPA00070">
    <property type="reaction ID" value="UER00115"/>
</dbReference>
<feature type="binding site" evidence="19">
    <location>
        <position position="241"/>
    </location>
    <ligand>
        <name>ATP</name>
        <dbReference type="ChEBI" id="CHEBI:30616"/>
        <label>1</label>
    </ligand>
</feature>
<dbReference type="NCBIfam" id="NF003671">
    <property type="entry name" value="PRK05294.1"/>
    <property type="match status" value="1"/>
</dbReference>
<dbReference type="FunFam" id="3.40.50.20:FF:000001">
    <property type="entry name" value="Carbamoyl-phosphate synthase large chain"/>
    <property type="match status" value="1"/>
</dbReference>
<dbReference type="Gene3D" id="3.40.50.20">
    <property type="match status" value="2"/>
</dbReference>
<feature type="binding site" evidence="19">
    <location>
        <position position="787"/>
    </location>
    <ligand>
        <name>ATP</name>
        <dbReference type="ChEBI" id="CHEBI:30616"/>
        <label>2</label>
    </ligand>
</feature>
<dbReference type="InterPro" id="IPR033937">
    <property type="entry name" value="MGS_CPS_CarB"/>
</dbReference>
<evidence type="ECO:0000256" key="3">
    <source>
        <dbReference type="ARBA" id="ARBA00005077"/>
    </source>
</evidence>
<dbReference type="UniPathway" id="UPA00068">
    <property type="reaction ID" value="UER00171"/>
</dbReference>
<dbReference type="FunFam" id="1.10.1030.10:FF:000002">
    <property type="entry name" value="Carbamoyl-phosphate synthase large chain"/>
    <property type="match status" value="1"/>
</dbReference>
<dbReference type="Pfam" id="PF02786">
    <property type="entry name" value="CPSase_L_D2"/>
    <property type="match status" value="2"/>
</dbReference>
<feature type="binding site" evidence="19">
    <location>
        <position position="860"/>
    </location>
    <ligand>
        <name>Mn(2+)</name>
        <dbReference type="ChEBI" id="CHEBI:29035"/>
        <label>3</label>
    </ligand>
</feature>
<evidence type="ECO:0000256" key="4">
    <source>
        <dbReference type="ARBA" id="ARBA00009799"/>
    </source>
</evidence>
<dbReference type="Gene3D" id="1.10.1030.10">
    <property type="entry name" value="Carbamoyl-phosphate synthetase, large subunit oligomerisation domain"/>
    <property type="match status" value="1"/>
</dbReference>
<feature type="binding site" evidence="19">
    <location>
        <position position="299"/>
    </location>
    <ligand>
        <name>Mg(2+)</name>
        <dbReference type="ChEBI" id="CHEBI:18420"/>
        <label>2</label>
    </ligand>
</feature>
<dbReference type="SUPFAM" id="SSF52335">
    <property type="entry name" value="Methylglyoxal synthase-like"/>
    <property type="match status" value="1"/>
</dbReference>
<dbReference type="EC" id="6.3.4.16" evidence="19"/>
<dbReference type="InterPro" id="IPR011607">
    <property type="entry name" value="MGS-like_dom"/>
</dbReference>
<feature type="binding site" evidence="19">
    <location>
        <position position="285"/>
    </location>
    <ligand>
        <name>ATP</name>
        <dbReference type="ChEBI" id="CHEBI:30616"/>
        <label>1</label>
    </ligand>
</feature>
<comment type="subunit">
    <text evidence="18 19">Composed of two chains; the small (or glutamine) chain promotes the hydrolysis of glutamine to ammonia, which is used by the large (or ammonia) chain to synthesize carbamoyl phosphate. Tetramer of heterodimers (alpha,beta)4.</text>
</comment>
<feature type="binding site" evidence="19">
    <location>
        <position position="301"/>
    </location>
    <ligand>
        <name>Mn(2+)</name>
        <dbReference type="ChEBI" id="CHEBI:29035"/>
        <label>2</label>
    </ligand>
</feature>
<keyword evidence="9 19" id="KW-0677">Repeat</keyword>
<protein>
    <recommendedName>
        <fullName evidence="19">Carbamoyl phosphate synthase large chain</fullName>
        <ecNumber evidence="19">6.3.4.16</ecNumber>
        <ecNumber evidence="19">6.3.5.5</ecNumber>
    </recommendedName>
    <alternativeName>
        <fullName evidence="19">Carbamoyl phosphate synthetase ammonia chain</fullName>
    </alternativeName>
</protein>
<dbReference type="RefSeq" id="WP_132805055.1">
    <property type="nucleotide sequence ID" value="NZ_SMAK01000001.1"/>
</dbReference>
<comment type="catalytic activity">
    <reaction evidence="15 19">
        <text>hydrogencarbonate + NH4(+) + 2 ATP = carbamoyl phosphate + 2 ADP + phosphate + 2 H(+)</text>
        <dbReference type="Rhea" id="RHEA:18029"/>
        <dbReference type="ChEBI" id="CHEBI:15378"/>
        <dbReference type="ChEBI" id="CHEBI:17544"/>
        <dbReference type="ChEBI" id="CHEBI:28938"/>
        <dbReference type="ChEBI" id="CHEBI:30616"/>
        <dbReference type="ChEBI" id="CHEBI:43474"/>
        <dbReference type="ChEBI" id="CHEBI:58228"/>
        <dbReference type="ChEBI" id="CHEBI:456216"/>
        <dbReference type="EC" id="6.3.4.16"/>
    </reaction>
</comment>
<reference evidence="22 23" key="1">
    <citation type="submission" date="2019-03" db="EMBL/GenBank/DDBJ databases">
        <title>Genomic Encyclopedia of Type Strains, Phase IV (KMG-IV): sequencing the most valuable type-strain genomes for metagenomic binning, comparative biology and taxonomic classification.</title>
        <authorList>
            <person name="Goeker M."/>
        </authorList>
    </citation>
    <scope>NUCLEOTIDE SEQUENCE [LARGE SCALE GENOMIC DNA]</scope>
    <source>
        <strain evidence="22 23">DSM 19345</strain>
    </source>
</reference>
<feature type="binding site" evidence="19">
    <location>
        <position position="819"/>
    </location>
    <ligand>
        <name>ATP</name>
        <dbReference type="ChEBI" id="CHEBI:30616"/>
        <label>2</label>
    </ligand>
</feature>
<comment type="pathway">
    <text evidence="3 19">Amino-acid biosynthesis; L-arginine biosynthesis; carbamoyl phosphate from bicarbonate: step 1/1.</text>
</comment>
<evidence type="ECO:0000313" key="23">
    <source>
        <dbReference type="Proteomes" id="UP000295678"/>
    </source>
</evidence>
<dbReference type="Proteomes" id="UP000295678">
    <property type="component" value="Unassembled WGS sequence"/>
</dbReference>
<dbReference type="CDD" id="cd01424">
    <property type="entry name" value="MGS_CPS_II"/>
    <property type="match status" value="1"/>
</dbReference>
<evidence type="ECO:0000256" key="11">
    <source>
        <dbReference type="ARBA" id="ARBA00022840"/>
    </source>
</evidence>
<evidence type="ECO:0000256" key="12">
    <source>
        <dbReference type="ARBA" id="ARBA00022842"/>
    </source>
</evidence>
<dbReference type="PROSITE" id="PS50975">
    <property type="entry name" value="ATP_GRASP"/>
    <property type="match status" value="2"/>
</dbReference>
<feature type="binding site" evidence="19">
    <location>
        <position position="215"/>
    </location>
    <ligand>
        <name>ATP</name>
        <dbReference type="ChEBI" id="CHEBI:30616"/>
        <label>1</label>
    </ligand>
</feature>
<feature type="binding site" evidence="19">
    <location>
        <position position="129"/>
    </location>
    <ligand>
        <name>ATP</name>
        <dbReference type="ChEBI" id="CHEBI:30616"/>
        <label>1</label>
    </ligand>
</feature>
<keyword evidence="14" id="KW-0464">Manganese</keyword>
<comment type="pathway">
    <text evidence="2 19">Pyrimidine metabolism; UMP biosynthesis via de novo pathway; (S)-dihydroorotate from bicarbonate: step 1/3.</text>
</comment>
<feature type="binding site" evidence="19">
    <location>
        <position position="210"/>
    </location>
    <ligand>
        <name>ATP</name>
        <dbReference type="ChEBI" id="CHEBI:30616"/>
        <label>1</label>
    </ligand>
</feature>
<dbReference type="InterPro" id="IPR036897">
    <property type="entry name" value="CarbamoylP_synth_lsu_oligo_sf"/>
</dbReference>
<feature type="binding site" evidence="19">
    <location>
        <position position="285"/>
    </location>
    <ligand>
        <name>Mg(2+)</name>
        <dbReference type="ChEBI" id="CHEBI:18420"/>
        <label>1</label>
    </ligand>
</feature>
<feature type="binding site" evidence="19">
    <location>
        <position position="874"/>
    </location>
    <ligand>
        <name>Mg(2+)</name>
        <dbReference type="ChEBI" id="CHEBI:18420"/>
        <label>4</label>
    </ligand>
</feature>
<dbReference type="FunFam" id="3.30.470.20:FF:000007">
    <property type="entry name" value="Carbamoyl-phosphate synthase large chain"/>
    <property type="match status" value="1"/>
</dbReference>
<dbReference type="PROSITE" id="PS00867">
    <property type="entry name" value="CPSASE_2"/>
    <property type="match status" value="2"/>
</dbReference>
<dbReference type="SUPFAM" id="SSF52440">
    <property type="entry name" value="PreATP-grasp domain"/>
    <property type="match status" value="2"/>
</dbReference>
<feature type="binding site" evidence="19">
    <location>
        <position position="299"/>
    </location>
    <ligand>
        <name>Mn(2+)</name>
        <dbReference type="ChEBI" id="CHEBI:29035"/>
        <label>2</label>
    </ligand>
</feature>
<comment type="domain">
    <text evidence="19">The large subunit is composed of 2 ATP-grasp domains that are involved in binding the 2 ATP molecules needed for carbamoyl phosphate synthesis. The N-terminal ATP-grasp domain (referred to as the carboxyphosphate synthetic component) catalyzes the ATP-dependent phosphorylation of hydrogencarbonate to carboxyphosphate and the subsequent nucleophilic attack by ammonia to form a carbamate intermediate. The C-terminal ATP-grasp domain (referred to as the carbamoyl phosphate synthetic component) then catalyzes the phosphorylation of carbamate with the second ATP to form the end product carbamoyl phosphate. The reactive and unstable enzyme intermediates are sequentially channeled from one active site to the next through the interior of the protein over a distance of at least 96 A.</text>
</comment>
<feature type="binding site" evidence="19">
    <location>
        <position position="299"/>
    </location>
    <ligand>
        <name>ATP</name>
        <dbReference type="ChEBI" id="CHEBI:30616"/>
        <label>1</label>
    </ligand>
</feature>
<evidence type="ECO:0000256" key="14">
    <source>
        <dbReference type="ARBA" id="ARBA00023211"/>
    </source>
</evidence>
<evidence type="ECO:0000256" key="8">
    <source>
        <dbReference type="ARBA" id="ARBA00022723"/>
    </source>
</evidence>
<sequence length="1118" mass="120123">MPKRTDIQTILIIGAGPIVIGQACEFDYSGTQAVKALKEEGYRVVLVNSNPATIMTDPDLADATYIEPITPEVVARIIEKERPDALLPTMGGQTALNTALSLNRDGVLEKFGVEMIGARAEVIDKAEDRELFREAMKAIGLETPRSMLAHSLIEALPALDEIGLPAIIRPSFTLGGQGGGVAYNREEFLEIVERGIDASPTNEVLIEESVLGWKEYEMEVVRDRDDNCIIVCSIENIDPMGVHTGDSITVAPALTLTDKEYQIMRNASIAVLREIGVETGGSNVQFAVNPADGRLVVIEMNPRVSRSSALASKATGFPIARVAAKLAVGYTLDELENDITGGATPASFEPAIDYIVTKIPRFAFEKFPGAEPVLTTSMKSVGEVMAIGRTFAESLQKALRGLETGLTGLNEIEIPGLGQGDDKNAIRAALAVPTPDRILKIAQALRLGATHEQVHASCRYDPWFIERIQEIVDMEAKVRRLGLPQSAAALRSLKAMGFSDARLAELAGTDEAAVAALRARLGVHPTYKRIDTCAAEFASPTAYMYSTYEAPFLGAPADEAAPSDRRKVIILGGGPNRIGQGIEFDYCCCHAAFALADIGLESIMVNCNPETVSTDYDTSDRLYFEPLTAEDVLEIIRVEQSSGTLLGVIVQFGGQTPLKLAQALQAANVPILGTSPDMIDLAEDRDRFKRLLERLKLRQPKNGIAYSIEQSRLVTAELGFPLVVRPSYVLGGRAMAIIHDEKMFDEYLLGTLPALVPEEIKARYPNDKTGQINTVLGKNPLLFDSYLADAIEVDVDALSDGKDVFVCGVMEHIEEAGIHSGDSACSLPPHSLPPATIAELERQTRALALALEVGGLMNVQFAIQNGDIYVLEVNPRASRTVPFVAKTIGRPIAKIAARIMAGEPLASFGLKPAEIDHIAVKEAVFPFARFPGVDTVLGPEMRSTGEVMGLARNYPLAFAKSQLGSGTRVPTGGTVFVSVRDKDKPKILKAVRILTELGFDIVATSGTQRFLEGEGIACTKINKVLEGRPHIVDAIKNGNVQLVFNTTEGAQALSDSRSLRRTALLNRVPYYTTVSGALAAAEGIRAMKVGTLEVEPLQAYVGSRSGAGPSGGVDRAAG</sequence>
<dbReference type="SUPFAM" id="SSF48108">
    <property type="entry name" value="Carbamoyl phosphate synthetase, large subunit connection domain"/>
    <property type="match status" value="1"/>
</dbReference>
<evidence type="ECO:0000256" key="10">
    <source>
        <dbReference type="ARBA" id="ARBA00022741"/>
    </source>
</evidence>
<keyword evidence="13 19" id="KW-0665">Pyrimidine biosynthesis</keyword>
<comment type="catalytic activity">
    <reaction evidence="16 19">
        <text>hydrogencarbonate + L-glutamine + 2 ATP + H2O = carbamoyl phosphate + L-glutamate + 2 ADP + phosphate + 2 H(+)</text>
        <dbReference type="Rhea" id="RHEA:18633"/>
        <dbReference type="ChEBI" id="CHEBI:15377"/>
        <dbReference type="ChEBI" id="CHEBI:15378"/>
        <dbReference type="ChEBI" id="CHEBI:17544"/>
        <dbReference type="ChEBI" id="CHEBI:29985"/>
        <dbReference type="ChEBI" id="CHEBI:30616"/>
        <dbReference type="ChEBI" id="CHEBI:43474"/>
        <dbReference type="ChEBI" id="CHEBI:58228"/>
        <dbReference type="ChEBI" id="CHEBI:58359"/>
        <dbReference type="ChEBI" id="CHEBI:456216"/>
        <dbReference type="EC" id="6.3.5.5"/>
    </reaction>
</comment>
<feature type="binding site" evidence="19">
    <location>
        <position position="820"/>
    </location>
    <ligand>
        <name>ATP</name>
        <dbReference type="ChEBI" id="CHEBI:30616"/>
        <label>2</label>
    </ligand>
</feature>
<name>A0A4R3MJT3_9HYPH</name>
<feature type="binding site" evidence="19">
    <location>
        <position position="176"/>
    </location>
    <ligand>
        <name>ATP</name>
        <dbReference type="ChEBI" id="CHEBI:30616"/>
        <label>1</label>
    </ligand>
</feature>
<feature type="binding site" evidence="19">
    <location>
        <position position="301"/>
    </location>
    <ligand>
        <name>Mg(2+)</name>
        <dbReference type="ChEBI" id="CHEBI:18420"/>
        <label>2</label>
    </ligand>
</feature>
<dbReference type="OrthoDB" id="9804197at2"/>
<dbReference type="Pfam" id="PF02142">
    <property type="entry name" value="MGS"/>
    <property type="match status" value="1"/>
</dbReference>
<feature type="binding site" evidence="19">
    <location>
        <position position="872"/>
    </location>
    <ligand>
        <name>Mn(2+)</name>
        <dbReference type="ChEBI" id="CHEBI:29035"/>
        <label>3</label>
    </ligand>
</feature>
<dbReference type="GO" id="GO:0006541">
    <property type="term" value="P:glutamine metabolic process"/>
    <property type="evidence" value="ECO:0007669"/>
    <property type="project" value="TreeGrafter"/>
</dbReference>
<feature type="binding site" evidence="19">
    <location>
        <position position="243"/>
    </location>
    <ligand>
        <name>ATP</name>
        <dbReference type="ChEBI" id="CHEBI:30616"/>
        <label>1</label>
    </ligand>
</feature>
<comment type="similarity">
    <text evidence="4 19">Belongs to the CarB family.</text>
</comment>
<dbReference type="SMART" id="SM01096">
    <property type="entry name" value="CPSase_L_D3"/>
    <property type="match status" value="1"/>
</dbReference>
<dbReference type="FunFam" id="3.40.50.20:FF:000003">
    <property type="entry name" value="Carbamoyl-phosphate synthase large chain"/>
    <property type="match status" value="1"/>
</dbReference>
<evidence type="ECO:0000256" key="1">
    <source>
        <dbReference type="ARBA" id="ARBA00001936"/>
    </source>
</evidence>
<dbReference type="PROSITE" id="PS00866">
    <property type="entry name" value="CPSASE_1"/>
    <property type="match status" value="1"/>
</dbReference>
<dbReference type="InterPro" id="IPR005479">
    <property type="entry name" value="CPAse_ATP-bd"/>
</dbReference>
<evidence type="ECO:0000256" key="13">
    <source>
        <dbReference type="ARBA" id="ARBA00022975"/>
    </source>
</evidence>
<accession>A0A4R3MJT3</accession>
<feature type="binding site" evidence="19">
    <location>
        <position position="785"/>
    </location>
    <ligand>
        <name>ATP</name>
        <dbReference type="ChEBI" id="CHEBI:30616"/>
        <label>2</label>
    </ligand>
</feature>
<feature type="binding site" evidence="19">
    <location>
        <position position="872"/>
    </location>
    <ligand>
        <name>Mg(2+)</name>
        <dbReference type="ChEBI" id="CHEBI:18420"/>
        <label>4</label>
    </ligand>
</feature>
<evidence type="ECO:0000256" key="2">
    <source>
        <dbReference type="ARBA" id="ARBA00004812"/>
    </source>
</evidence>
<keyword evidence="6 19" id="KW-0436">Ligase</keyword>
<dbReference type="GO" id="GO:0004088">
    <property type="term" value="F:carbamoyl-phosphate synthase (glutamine-hydrolyzing) activity"/>
    <property type="evidence" value="ECO:0007669"/>
    <property type="project" value="UniProtKB-UniRule"/>
</dbReference>
<feature type="binding site" evidence="19">
    <location>
        <position position="872"/>
    </location>
    <ligand>
        <name>Mn(2+)</name>
        <dbReference type="ChEBI" id="CHEBI:29035"/>
        <label>4</label>
    </ligand>
</feature>
<keyword evidence="7 19" id="KW-0028">Amino-acid biosynthesis</keyword>
<dbReference type="InterPro" id="IPR005483">
    <property type="entry name" value="CPSase_dom"/>
</dbReference>
<comment type="cofactor">
    <cofactor evidence="1">
        <name>Mn(2+)</name>
        <dbReference type="ChEBI" id="CHEBI:29035"/>
    </cofactor>
</comment>
<dbReference type="NCBIfam" id="TIGR01369">
    <property type="entry name" value="CPSaseII_lrg"/>
    <property type="match status" value="1"/>
</dbReference>
<dbReference type="EC" id="6.3.5.5" evidence="19"/>
<proteinExistence type="inferred from homology"/>
<evidence type="ECO:0000313" key="22">
    <source>
        <dbReference type="EMBL" id="TCT13694.1"/>
    </source>
</evidence>
<feature type="binding site" evidence="19">
    <location>
        <position position="872"/>
    </location>
    <ligand>
        <name>ATP</name>
        <dbReference type="ChEBI" id="CHEBI:30616"/>
        <label>2</label>
    </ligand>
</feature>
<dbReference type="Pfam" id="PF25596">
    <property type="entry name" value="CPSase_L_D1"/>
    <property type="match status" value="2"/>
</dbReference>
<dbReference type="HAMAP" id="MF_01210_A">
    <property type="entry name" value="CPSase_L_chain_A"/>
    <property type="match status" value="1"/>
</dbReference>
<feature type="region of interest" description="Allosteric domain" evidence="19">
    <location>
        <begin position="967"/>
        <end position="1118"/>
    </location>
</feature>
<comment type="caution">
    <text evidence="19">Lacks conserved residue(s) required for the propagation of feature annotation.</text>
</comment>
<feature type="binding site" evidence="19">
    <location>
        <position position="817"/>
    </location>
    <ligand>
        <name>ATP</name>
        <dbReference type="ChEBI" id="CHEBI:30616"/>
        <label>2</label>
    </ligand>
</feature>
<feature type="binding site" evidence="19">
    <location>
        <position position="242"/>
    </location>
    <ligand>
        <name>ATP</name>
        <dbReference type="ChEBI" id="CHEBI:30616"/>
        <label>1</label>
    </ligand>
</feature>
<keyword evidence="12" id="KW-0460">Magnesium</keyword>
<keyword evidence="11 19" id="KW-0067">ATP-binding</keyword>
<feature type="binding site" evidence="19">
    <location>
        <position position="299"/>
    </location>
    <ligand>
        <name>Mg(2+)</name>
        <dbReference type="ChEBI" id="CHEBI:18420"/>
        <label>1</label>
    </ligand>
</feature>
<evidence type="ECO:0000256" key="19">
    <source>
        <dbReference type="HAMAP-Rule" id="MF_01210"/>
    </source>
</evidence>
<dbReference type="InterPro" id="IPR006275">
    <property type="entry name" value="CPSase_lsu"/>
</dbReference>
<feature type="binding site" evidence="19">
    <location>
        <position position="818"/>
    </location>
    <ligand>
        <name>ATP</name>
        <dbReference type="ChEBI" id="CHEBI:30616"/>
        <label>2</label>
    </ligand>
</feature>
<evidence type="ECO:0000256" key="15">
    <source>
        <dbReference type="ARBA" id="ARBA00047359"/>
    </source>
</evidence>
<dbReference type="GO" id="GO:0044205">
    <property type="term" value="P:'de novo' UMP biosynthetic process"/>
    <property type="evidence" value="ECO:0007669"/>
    <property type="project" value="UniProtKB-UniRule"/>
</dbReference>
<comment type="caution">
    <text evidence="22">The sequence shown here is derived from an EMBL/GenBank/DDBJ whole genome shotgun (WGS) entry which is preliminary data.</text>
</comment>
<feature type="binding site" evidence="19">
    <location>
        <position position="725"/>
    </location>
    <ligand>
        <name>ATP</name>
        <dbReference type="ChEBI" id="CHEBI:30616"/>
        <label>2</label>
    </ligand>
</feature>
<evidence type="ECO:0000256" key="17">
    <source>
        <dbReference type="ARBA" id="ARBA00057223"/>
    </source>
</evidence>
<dbReference type="InterPro" id="IPR005480">
    <property type="entry name" value="CPSase_lsu_oligo"/>
</dbReference>
<keyword evidence="8" id="KW-0479">Metal-binding</keyword>
<feature type="binding site" evidence="19">
    <location>
        <position position="860"/>
    </location>
    <ligand>
        <name>ATP</name>
        <dbReference type="ChEBI" id="CHEBI:30616"/>
        <label>2</label>
    </ligand>
</feature>
<feature type="domain" description="MGS-like" evidence="21">
    <location>
        <begin position="967"/>
        <end position="1107"/>
    </location>
</feature>
<feature type="binding site" evidence="19">
    <location>
        <position position="175"/>
    </location>
    <ligand>
        <name>ATP</name>
        <dbReference type="ChEBI" id="CHEBI:30616"/>
        <label>1</label>
    </ligand>
</feature>
<evidence type="ECO:0000256" key="6">
    <source>
        <dbReference type="ARBA" id="ARBA00022598"/>
    </source>
</evidence>
<dbReference type="Gene3D" id="3.40.50.1380">
    <property type="entry name" value="Methylglyoxal synthase-like domain"/>
    <property type="match status" value="1"/>
</dbReference>
<dbReference type="Pfam" id="PF02787">
    <property type="entry name" value="CPSase_L_D3"/>
    <property type="match status" value="1"/>
</dbReference>
<dbReference type="GO" id="GO:0006526">
    <property type="term" value="P:L-arginine biosynthetic process"/>
    <property type="evidence" value="ECO:0007669"/>
    <property type="project" value="UniProtKB-UniRule"/>
</dbReference>
<dbReference type="GO" id="GO:0046872">
    <property type="term" value="F:metal ion binding"/>
    <property type="evidence" value="ECO:0007669"/>
    <property type="project" value="UniProtKB-KW"/>
</dbReference>
<evidence type="ECO:0000256" key="18">
    <source>
        <dbReference type="ARBA" id="ARBA00062056"/>
    </source>
</evidence>
<feature type="domain" description="ATP-grasp" evidence="20">
    <location>
        <begin position="689"/>
        <end position="901"/>
    </location>
</feature>
<comment type="cofactor">
    <cofactor evidence="19">
        <name>Mg(2+)</name>
        <dbReference type="ChEBI" id="CHEBI:18420"/>
    </cofactor>
    <cofactor evidence="19">
        <name>Mn(2+)</name>
        <dbReference type="ChEBI" id="CHEBI:29035"/>
    </cofactor>
    <text evidence="19">Binds 4 Mg(2+) or Mn(2+) ions per subunit.</text>
</comment>
<dbReference type="InterPro" id="IPR011761">
    <property type="entry name" value="ATP-grasp"/>
</dbReference>
<evidence type="ECO:0000256" key="16">
    <source>
        <dbReference type="ARBA" id="ARBA00048816"/>
    </source>
</evidence>
<keyword evidence="10 19" id="KW-0547">Nucleotide-binding</keyword>
<dbReference type="AlphaFoldDB" id="A0A4R3MJT3"/>
<feature type="binding site" evidence="19">
    <location>
        <position position="860"/>
    </location>
    <ligand>
        <name>Mg(2+)</name>
        <dbReference type="ChEBI" id="CHEBI:18420"/>
        <label>3</label>
    </ligand>
</feature>
<dbReference type="PANTHER" id="PTHR11405:SF53">
    <property type="entry name" value="CARBAMOYL-PHOSPHATE SYNTHASE [AMMONIA], MITOCHONDRIAL"/>
    <property type="match status" value="1"/>
</dbReference>
<dbReference type="FunFam" id="3.30.470.20:FF:000013">
    <property type="entry name" value="Carbamoyl-phosphate synthase large chain"/>
    <property type="match status" value="1"/>
</dbReference>
<keyword evidence="5 19" id="KW-0055">Arginine biosynthesis</keyword>